<dbReference type="EMBL" id="UYRR01031064">
    <property type="protein sequence ID" value="VDK44921.1"/>
    <property type="molecule type" value="Genomic_DNA"/>
</dbReference>
<evidence type="ECO:0000256" key="5">
    <source>
        <dbReference type="ARBA" id="ARBA00023230"/>
    </source>
</evidence>
<dbReference type="AlphaFoldDB" id="A0A0M3JUP0"/>
<proteinExistence type="predicted"/>
<reference evidence="11" key="1">
    <citation type="submission" date="2017-02" db="UniProtKB">
        <authorList>
            <consortium name="WormBaseParasite"/>
        </authorList>
    </citation>
    <scope>IDENTIFICATION</scope>
</reference>
<gene>
    <name evidence="9" type="ORF">ASIM_LOCUS11376</name>
</gene>
<evidence type="ECO:0000313" key="11">
    <source>
        <dbReference type="WBParaSite" id="ASIM_0001191001-mRNA-1"/>
    </source>
</evidence>
<feature type="transmembrane region" description="Helical" evidence="7">
    <location>
        <begin position="275"/>
        <end position="302"/>
    </location>
</feature>
<evidence type="ECO:0000256" key="7">
    <source>
        <dbReference type="SAM" id="Phobius"/>
    </source>
</evidence>
<dbReference type="PANTHER" id="PTHR12943">
    <property type="entry name" value="HOMOCYSTEINE-RESPONSIVE ENDOPLASMIC RETICULUM-RESIDENT UNIQUITIN-LIKE DOMAIN HERPUD PROTEIN FAMILY MEMBER"/>
    <property type="match status" value="1"/>
</dbReference>
<keyword evidence="4 7" id="KW-0472">Membrane</keyword>
<dbReference type="InterPro" id="IPR029071">
    <property type="entry name" value="Ubiquitin-like_domsf"/>
</dbReference>
<dbReference type="InterPro" id="IPR039751">
    <property type="entry name" value="HERPUD1/2"/>
</dbReference>
<reference evidence="9 10" key="2">
    <citation type="submission" date="2018-11" db="EMBL/GenBank/DDBJ databases">
        <authorList>
            <consortium name="Pathogen Informatics"/>
        </authorList>
    </citation>
    <scope>NUCLEOTIDE SEQUENCE [LARGE SCALE GENOMIC DNA]</scope>
</reference>
<keyword evidence="2 7" id="KW-0812">Transmembrane</keyword>
<feature type="compositionally biased region" description="Low complexity" evidence="6">
    <location>
        <begin position="132"/>
        <end position="142"/>
    </location>
</feature>
<dbReference type="WBParaSite" id="ASIM_0001191001-mRNA-1">
    <property type="protein sequence ID" value="ASIM_0001191001-mRNA-1"/>
    <property type="gene ID" value="ASIM_0001191001"/>
</dbReference>
<evidence type="ECO:0000259" key="8">
    <source>
        <dbReference type="PROSITE" id="PS50053"/>
    </source>
</evidence>
<feature type="region of interest" description="Disordered" evidence="6">
    <location>
        <begin position="110"/>
        <end position="142"/>
    </location>
</feature>
<feature type="compositionally biased region" description="Basic and acidic residues" evidence="6">
    <location>
        <begin position="110"/>
        <end position="121"/>
    </location>
</feature>
<keyword evidence="5" id="KW-0834">Unfolded protein response</keyword>
<feature type="transmembrane region" description="Helical" evidence="7">
    <location>
        <begin position="363"/>
        <end position="383"/>
    </location>
</feature>
<dbReference type="SUPFAM" id="SSF54236">
    <property type="entry name" value="Ubiquitin-like"/>
    <property type="match status" value="1"/>
</dbReference>
<comment type="subcellular location">
    <subcellularLocation>
        <location evidence="1">Membrane</location>
    </subcellularLocation>
</comment>
<dbReference type="FunFam" id="3.10.20.90:FF:000046">
    <property type="entry name" value="Homocysteine-responsive endoplasmic reticulum-resident ubiquitin-like domain member 2 protein"/>
    <property type="match status" value="1"/>
</dbReference>
<evidence type="ECO:0000313" key="9">
    <source>
        <dbReference type="EMBL" id="VDK44921.1"/>
    </source>
</evidence>
<dbReference type="Proteomes" id="UP000267096">
    <property type="component" value="Unassembled WGS sequence"/>
</dbReference>
<dbReference type="Gene3D" id="3.10.20.90">
    <property type="entry name" value="Phosphatidylinositol 3-kinase Catalytic Subunit, Chain A, domain 1"/>
    <property type="match status" value="1"/>
</dbReference>
<dbReference type="GO" id="GO:0030968">
    <property type="term" value="P:endoplasmic reticulum unfolded protein response"/>
    <property type="evidence" value="ECO:0007669"/>
    <property type="project" value="TreeGrafter"/>
</dbReference>
<dbReference type="PANTHER" id="PTHR12943:SF27">
    <property type="entry name" value="HOMOCYSTEINE-INDUCED ENDOPLASMIC RETICULUM PROTEIN, ISOFORM A"/>
    <property type="match status" value="1"/>
</dbReference>
<sequence length="393" mass="43688">MGKEGDSNEGEMIALLIRCAMQSFEDTSVTCPINWTVRQLKEKLAVVCSSKPEADRQRLIYAGHCLQDDKTLRSVFENRVVESDNDIRVIHLVCPCRDLAEFDGLRRRNVKEKKDQNERNSTDMLPSAPTHPTSSANAPNSAATGWPNFAAARNYGVSFPVSQYGADSNAQLHSAYNAYAMYYTNYMQQMMTAMNGSNAPFVANTHSYVAPHFSFPTTAPVTQPVQPADRVAADVVAAPAAAPAGGIVQEAVAGEIEAPQRDFLDIVHKAIRICFLVMLVYVYSSAERFLGVLLFIILVWFVQARRDRNNRQRADRELVHAVNNVRRAQQVDEVENETTPRDSGMGTSSNAGSESNENREPTAWTIFWSTCYTFITSFFTSLIPDNPVPVNMN</sequence>
<evidence type="ECO:0000256" key="6">
    <source>
        <dbReference type="SAM" id="MobiDB-lite"/>
    </source>
</evidence>
<accession>A0A0M3JUP0</accession>
<evidence type="ECO:0000313" key="10">
    <source>
        <dbReference type="Proteomes" id="UP000267096"/>
    </source>
</evidence>
<keyword evidence="10" id="KW-1185">Reference proteome</keyword>
<feature type="domain" description="Ubiquitin-like" evidence="8">
    <location>
        <begin position="13"/>
        <end position="74"/>
    </location>
</feature>
<protein>
    <submittedName>
        <fullName evidence="11">Ubiquitin-like domain-containing protein</fullName>
    </submittedName>
</protein>
<dbReference type="OrthoDB" id="21589at2759"/>
<dbReference type="PROSITE" id="PS50053">
    <property type="entry name" value="UBIQUITIN_2"/>
    <property type="match status" value="1"/>
</dbReference>
<evidence type="ECO:0000256" key="3">
    <source>
        <dbReference type="ARBA" id="ARBA00022989"/>
    </source>
</evidence>
<dbReference type="GO" id="GO:0016020">
    <property type="term" value="C:membrane"/>
    <property type="evidence" value="ECO:0007669"/>
    <property type="project" value="UniProtKB-SubCell"/>
</dbReference>
<evidence type="ECO:0000256" key="4">
    <source>
        <dbReference type="ARBA" id="ARBA00023136"/>
    </source>
</evidence>
<dbReference type="InterPro" id="IPR000626">
    <property type="entry name" value="Ubiquitin-like_dom"/>
</dbReference>
<evidence type="ECO:0000256" key="1">
    <source>
        <dbReference type="ARBA" id="ARBA00004370"/>
    </source>
</evidence>
<organism evidence="11">
    <name type="scientific">Anisakis simplex</name>
    <name type="common">Herring worm</name>
    <dbReference type="NCBI Taxonomy" id="6269"/>
    <lineage>
        <taxon>Eukaryota</taxon>
        <taxon>Metazoa</taxon>
        <taxon>Ecdysozoa</taxon>
        <taxon>Nematoda</taxon>
        <taxon>Chromadorea</taxon>
        <taxon>Rhabditida</taxon>
        <taxon>Spirurina</taxon>
        <taxon>Ascaridomorpha</taxon>
        <taxon>Ascaridoidea</taxon>
        <taxon>Anisakidae</taxon>
        <taxon>Anisakis</taxon>
        <taxon>Anisakis simplex complex</taxon>
    </lineage>
</organism>
<evidence type="ECO:0000256" key="2">
    <source>
        <dbReference type="ARBA" id="ARBA00022692"/>
    </source>
</evidence>
<feature type="region of interest" description="Disordered" evidence="6">
    <location>
        <begin position="329"/>
        <end position="358"/>
    </location>
</feature>
<dbReference type="Pfam" id="PF00240">
    <property type="entry name" value="ubiquitin"/>
    <property type="match status" value="1"/>
</dbReference>
<name>A0A0M3JUP0_ANISI</name>
<keyword evidence="3 7" id="KW-1133">Transmembrane helix</keyword>
<feature type="compositionally biased region" description="Polar residues" evidence="6">
    <location>
        <begin position="345"/>
        <end position="355"/>
    </location>
</feature>